<gene>
    <name evidence="3" type="ORF">Ahy_B10g102385</name>
</gene>
<keyword evidence="4" id="KW-1185">Reference proteome</keyword>
<dbReference type="Proteomes" id="UP000289738">
    <property type="component" value="Chromosome B10"/>
</dbReference>
<protein>
    <recommendedName>
        <fullName evidence="2">PB1-like domain-containing protein</fullName>
    </recommendedName>
</protein>
<feature type="compositionally biased region" description="Pro residues" evidence="1">
    <location>
        <begin position="282"/>
        <end position="291"/>
    </location>
</feature>
<organism evidence="3 4">
    <name type="scientific">Arachis hypogaea</name>
    <name type="common">Peanut</name>
    <dbReference type="NCBI Taxonomy" id="3818"/>
    <lineage>
        <taxon>Eukaryota</taxon>
        <taxon>Viridiplantae</taxon>
        <taxon>Streptophyta</taxon>
        <taxon>Embryophyta</taxon>
        <taxon>Tracheophyta</taxon>
        <taxon>Spermatophyta</taxon>
        <taxon>Magnoliopsida</taxon>
        <taxon>eudicotyledons</taxon>
        <taxon>Gunneridae</taxon>
        <taxon>Pentapetalae</taxon>
        <taxon>rosids</taxon>
        <taxon>fabids</taxon>
        <taxon>Fabales</taxon>
        <taxon>Fabaceae</taxon>
        <taxon>Papilionoideae</taxon>
        <taxon>50 kb inversion clade</taxon>
        <taxon>dalbergioids sensu lato</taxon>
        <taxon>Dalbergieae</taxon>
        <taxon>Pterocarpus clade</taxon>
        <taxon>Arachis</taxon>
    </lineage>
</organism>
<reference evidence="3 4" key="1">
    <citation type="submission" date="2019-01" db="EMBL/GenBank/DDBJ databases">
        <title>Sequencing of cultivated peanut Arachis hypogaea provides insights into genome evolution and oil improvement.</title>
        <authorList>
            <person name="Chen X."/>
        </authorList>
    </citation>
    <scope>NUCLEOTIDE SEQUENCE [LARGE SCALE GENOMIC DNA]</scope>
    <source>
        <strain evidence="4">cv. Fuhuasheng</strain>
        <tissue evidence="3">Leaves</tissue>
    </source>
</reference>
<feature type="region of interest" description="Disordered" evidence="1">
    <location>
        <begin position="162"/>
        <end position="291"/>
    </location>
</feature>
<feature type="compositionally biased region" description="Polar residues" evidence="1">
    <location>
        <begin position="219"/>
        <end position="231"/>
    </location>
</feature>
<proteinExistence type="predicted"/>
<sequence>MLIIGGGAIAMDNPLITIIFHHGGSFITEHDGSVKYNGGQIFELLGIDIDTLDVIFVRDYHKNIGYDNVTQCWWLVPNRPLQTGLRAVTHDKELMEMCYLAQKSKGVVHVYCEHGVFELVFNEEAELVSSKDKELIMLQDLILHPYPTINVTTKTISTTSLSTPISEPIHTTSPKTIHIPTTSPPTPISEAIHTTIPTPKTIPTTKPTSKFISGPKHMTQPTTISISNSKSPQKRMAAFTATPSTKPTPPQKIMTQPIIAPSTKPNPPQNTMAQSTAAPSTKPNPPPKIMA</sequence>
<feature type="compositionally biased region" description="Low complexity" evidence="1">
    <location>
        <begin position="162"/>
        <end position="181"/>
    </location>
</feature>
<evidence type="ECO:0000256" key="1">
    <source>
        <dbReference type="SAM" id="MobiDB-lite"/>
    </source>
</evidence>
<evidence type="ECO:0000259" key="2">
    <source>
        <dbReference type="Pfam" id="PF26130"/>
    </source>
</evidence>
<dbReference type="InterPro" id="IPR058594">
    <property type="entry name" value="PB1-like_dom_pln"/>
</dbReference>
<dbReference type="EMBL" id="SDMP01000020">
    <property type="protein sequence ID" value="RYQ83625.1"/>
    <property type="molecule type" value="Genomic_DNA"/>
</dbReference>
<feature type="compositionally biased region" description="Polar residues" evidence="1">
    <location>
        <begin position="269"/>
        <end position="281"/>
    </location>
</feature>
<dbReference type="AlphaFoldDB" id="A0A444X1V5"/>
<feature type="domain" description="PB1-like" evidence="2">
    <location>
        <begin position="15"/>
        <end position="114"/>
    </location>
</feature>
<dbReference type="Pfam" id="PF26130">
    <property type="entry name" value="PB1-like"/>
    <property type="match status" value="1"/>
</dbReference>
<comment type="caution">
    <text evidence="3">The sequence shown here is derived from an EMBL/GenBank/DDBJ whole genome shotgun (WGS) entry which is preliminary data.</text>
</comment>
<accession>A0A444X1V5</accession>
<evidence type="ECO:0000313" key="4">
    <source>
        <dbReference type="Proteomes" id="UP000289738"/>
    </source>
</evidence>
<feature type="compositionally biased region" description="Low complexity" evidence="1">
    <location>
        <begin position="194"/>
        <end position="208"/>
    </location>
</feature>
<evidence type="ECO:0000313" key="3">
    <source>
        <dbReference type="EMBL" id="RYQ83625.1"/>
    </source>
</evidence>
<name>A0A444X1V5_ARAHY</name>